<accession>A0A6J6TWG1</accession>
<gene>
    <name evidence="7" type="ORF">UFOPK2786_01276</name>
</gene>
<feature type="domain" description="tRNA pseudouridylate synthase B C-terminal" evidence="6">
    <location>
        <begin position="181"/>
        <end position="222"/>
    </location>
</feature>
<keyword evidence="3" id="KW-0413">Isomerase</keyword>
<evidence type="ECO:0000313" key="7">
    <source>
        <dbReference type="EMBL" id="CAB4750727.1"/>
    </source>
</evidence>
<evidence type="ECO:0000259" key="4">
    <source>
        <dbReference type="Pfam" id="PF01509"/>
    </source>
</evidence>
<dbReference type="GO" id="GO:0006400">
    <property type="term" value="P:tRNA modification"/>
    <property type="evidence" value="ECO:0007669"/>
    <property type="project" value="TreeGrafter"/>
</dbReference>
<evidence type="ECO:0000256" key="2">
    <source>
        <dbReference type="ARBA" id="ARBA00022694"/>
    </source>
</evidence>
<dbReference type="HAMAP" id="MF_01080">
    <property type="entry name" value="TruB_bact"/>
    <property type="match status" value="1"/>
</dbReference>
<dbReference type="Pfam" id="PF01509">
    <property type="entry name" value="TruB_N"/>
    <property type="match status" value="1"/>
</dbReference>
<dbReference type="InterPro" id="IPR036974">
    <property type="entry name" value="PUA_sf"/>
</dbReference>
<dbReference type="AlphaFoldDB" id="A0A6J6TWG1"/>
<evidence type="ECO:0000256" key="1">
    <source>
        <dbReference type="ARBA" id="ARBA00012787"/>
    </source>
</evidence>
<dbReference type="InterPro" id="IPR020103">
    <property type="entry name" value="PsdUridine_synth_cat_dom_sf"/>
</dbReference>
<protein>
    <recommendedName>
        <fullName evidence="1">tRNA pseudouridine(55) synthase</fullName>
        <ecNumber evidence="1">5.4.99.25</ecNumber>
    </recommendedName>
</protein>
<dbReference type="CDD" id="cd02573">
    <property type="entry name" value="PseudoU_synth_EcTruB"/>
    <property type="match status" value="1"/>
</dbReference>
<dbReference type="InterPro" id="IPR014780">
    <property type="entry name" value="tRNA_psdUridine_synth_TruB"/>
</dbReference>
<dbReference type="InterPro" id="IPR015225">
    <property type="entry name" value="tRNA_psdUridine_synth_fam2_C"/>
</dbReference>
<evidence type="ECO:0000259" key="5">
    <source>
        <dbReference type="Pfam" id="PF09142"/>
    </source>
</evidence>
<dbReference type="PANTHER" id="PTHR13767:SF2">
    <property type="entry name" value="PSEUDOURIDYLATE SYNTHASE TRUB1"/>
    <property type="match status" value="1"/>
</dbReference>
<dbReference type="InterPro" id="IPR032819">
    <property type="entry name" value="TruB_C"/>
</dbReference>
<organism evidence="7">
    <name type="scientific">freshwater metagenome</name>
    <dbReference type="NCBI Taxonomy" id="449393"/>
    <lineage>
        <taxon>unclassified sequences</taxon>
        <taxon>metagenomes</taxon>
        <taxon>ecological metagenomes</taxon>
    </lineage>
</organism>
<dbReference type="Gene3D" id="3.30.2350.10">
    <property type="entry name" value="Pseudouridine synthase"/>
    <property type="match status" value="1"/>
</dbReference>
<sequence length="304" mass="32078">MTPSGLLVIDKPGGITSHGVVSVVRRALGTRKVGHAGTLDPMATGVLILGIERGTRLLGHLALHGKEYLATIRLGSSTVTDDREGEVLQTASPESLARLTDAQVEHAVARFRGEIEQIPSAVSAIKVDGKRAHALVRAGEDVVLKARRVMVEKFEVRSTARSESWVDLEVVVACSTGTYVRALARDLGADLGVGGHLTELRRTRVGGWTVGEAAVLAEFVDAADPAAHVLSLGRAAHRSFRTRTVSADEASFIVTGRRIPWADATDGEPGAAPSPMALLSPDGHLLALAEQHGAQAKYCAVFAE</sequence>
<dbReference type="EMBL" id="CAEZYW010000208">
    <property type="protein sequence ID" value="CAB4750727.1"/>
    <property type="molecule type" value="Genomic_DNA"/>
</dbReference>
<dbReference type="GO" id="GO:0003723">
    <property type="term" value="F:RNA binding"/>
    <property type="evidence" value="ECO:0007669"/>
    <property type="project" value="InterPro"/>
</dbReference>
<dbReference type="NCBIfam" id="TIGR00431">
    <property type="entry name" value="TruB"/>
    <property type="match status" value="1"/>
</dbReference>
<dbReference type="InterPro" id="IPR002501">
    <property type="entry name" value="PsdUridine_synth_N"/>
</dbReference>
<dbReference type="Pfam" id="PF09142">
    <property type="entry name" value="TruB_C"/>
    <property type="match status" value="1"/>
</dbReference>
<keyword evidence="2" id="KW-0819">tRNA processing</keyword>
<dbReference type="PANTHER" id="PTHR13767">
    <property type="entry name" value="TRNA-PSEUDOURIDINE SYNTHASE"/>
    <property type="match status" value="1"/>
</dbReference>
<dbReference type="Gene3D" id="2.30.130.10">
    <property type="entry name" value="PUA domain"/>
    <property type="match status" value="1"/>
</dbReference>
<feature type="domain" description="Pseudouridine synthase II N-terminal" evidence="4">
    <location>
        <begin position="25"/>
        <end position="180"/>
    </location>
</feature>
<evidence type="ECO:0000256" key="3">
    <source>
        <dbReference type="ARBA" id="ARBA00023235"/>
    </source>
</evidence>
<dbReference type="GO" id="GO:1990481">
    <property type="term" value="P:mRNA pseudouridine synthesis"/>
    <property type="evidence" value="ECO:0007669"/>
    <property type="project" value="TreeGrafter"/>
</dbReference>
<name>A0A6J6TWG1_9ZZZZ</name>
<evidence type="ECO:0000259" key="6">
    <source>
        <dbReference type="Pfam" id="PF16198"/>
    </source>
</evidence>
<reference evidence="7" key="1">
    <citation type="submission" date="2020-05" db="EMBL/GenBank/DDBJ databases">
        <authorList>
            <person name="Chiriac C."/>
            <person name="Salcher M."/>
            <person name="Ghai R."/>
            <person name="Kavagutti S V."/>
        </authorList>
    </citation>
    <scope>NUCLEOTIDE SEQUENCE</scope>
</reference>
<dbReference type="GO" id="GO:0160148">
    <property type="term" value="F:tRNA pseudouridine(55) synthase activity"/>
    <property type="evidence" value="ECO:0007669"/>
    <property type="project" value="UniProtKB-EC"/>
</dbReference>
<proteinExistence type="inferred from homology"/>
<dbReference type="Pfam" id="PF16198">
    <property type="entry name" value="TruB_C_2"/>
    <property type="match status" value="1"/>
</dbReference>
<dbReference type="EC" id="5.4.99.25" evidence="1"/>
<feature type="domain" description="tRNA pseudouridine synthase II TruB subfamily 2 C-terminal" evidence="5">
    <location>
        <begin position="240"/>
        <end position="302"/>
    </location>
</feature>
<dbReference type="SUPFAM" id="SSF55120">
    <property type="entry name" value="Pseudouridine synthase"/>
    <property type="match status" value="1"/>
</dbReference>